<dbReference type="InterPro" id="IPR050553">
    <property type="entry name" value="Thioredoxin_ResA/DsbE_sf"/>
</dbReference>
<dbReference type="PROSITE" id="PS51352">
    <property type="entry name" value="THIOREDOXIN_2"/>
    <property type="match status" value="1"/>
</dbReference>
<dbReference type="GO" id="GO:0016209">
    <property type="term" value="F:antioxidant activity"/>
    <property type="evidence" value="ECO:0007669"/>
    <property type="project" value="InterPro"/>
</dbReference>
<dbReference type="SUPFAM" id="SSF52833">
    <property type="entry name" value="Thioredoxin-like"/>
    <property type="match status" value="1"/>
</dbReference>
<evidence type="ECO:0000313" key="2">
    <source>
        <dbReference type="EMBL" id="QDU55548.1"/>
    </source>
</evidence>
<sequence>MVQAVAFGDEPASPTNSLVKVIREAQAMNGVSMEIHRVEIAGLVVNDQGAPVADATVMAVGTPDQYGFGYERSPVEATTNASGEFAMVLEVLVLRDSSQQVGKQAVGEFCVFAIADGYGFTWAEECTFRPEPMPASLREAATKSLTGFYQDFSPAVKLTLEPPAVFEGVISDDQGNPLPNARIQAGVVNGPPEGQGREIRGCRLENESGTTSTFVAIDVLPANLRDTRTDELGHFSLPQLRTDTTYMALIDPGPEYDAKQLTLLTGDPPANADIRRTISTSDGIYSGQFACPRDVRIHLVTAEGEPIAGGCVLAHAKRQARYAGTNSRTNERGIAELRILPGEYTLLLDPPLDAPLLPRKAMLTVGDEASRELQYCLPAAATLRIHAVHEDDDSAIADIRFRYQTDSMDEPQLLSTQQVASDYRGTDSEGVLEVQLPPGEVTLLTETNPRGLTPVQSKSDPIVLVAGEAHDYEFRFDRSRRNPAATNQVLVADSTSPAEMAAEISRQRILLASSKGTFTANLFRGTCEASLEEVKTTLDAVPAAAVPDIRELYKQWTGQPLRMATQRTTFDGLRCKNETVTTSPESTPPLAADYVLFNGSEGVNYDDTNQQVDLFPQRSFHFAMNRLSNLTELMPPLLKDGEVIGDQYVFLLKEETETFELVANAKTGHLHRKSTVFSTGYGKFIWQFGSQEYDNGLRLPKLLVEIQSREGKIGILRIVEPTSVELVDELPADAFASPVPADTTVVDYHKMLTDDPNRPNVYRLNGPVTDLSRYALQERPVVEPTTPKQSQHQAAPFTVAGWVDQQGAIDAVDTSGKLVLVQFWANWCPQCEKQIADMNKAVATFADQPVVVLAIHASEMPEDNLVAYAKKYRITYPLAIDDHQAGNGFGDTAAAYGVRGVPTTAVIDRKGNLVYLGELKEAVAKVRELVKEPVDESK</sequence>
<dbReference type="CDD" id="cd02966">
    <property type="entry name" value="TlpA_like_family"/>
    <property type="match status" value="1"/>
</dbReference>
<dbReference type="InterPro" id="IPR036249">
    <property type="entry name" value="Thioredoxin-like_sf"/>
</dbReference>
<protein>
    <submittedName>
        <fullName evidence="2">Thiol-disulfide oxidoreductase ResA</fullName>
    </submittedName>
</protein>
<feature type="domain" description="Thioredoxin" evidence="1">
    <location>
        <begin position="788"/>
        <end position="938"/>
    </location>
</feature>
<reference evidence="2 3" key="1">
    <citation type="submission" date="2019-02" db="EMBL/GenBank/DDBJ databases">
        <title>Deep-cultivation of Planctomycetes and their phenomic and genomic characterization uncovers novel biology.</title>
        <authorList>
            <person name="Wiegand S."/>
            <person name="Jogler M."/>
            <person name="Boedeker C."/>
            <person name="Pinto D."/>
            <person name="Vollmers J."/>
            <person name="Rivas-Marin E."/>
            <person name="Kohn T."/>
            <person name="Peeters S.H."/>
            <person name="Heuer A."/>
            <person name="Rast P."/>
            <person name="Oberbeckmann S."/>
            <person name="Bunk B."/>
            <person name="Jeske O."/>
            <person name="Meyerdierks A."/>
            <person name="Storesund J.E."/>
            <person name="Kallscheuer N."/>
            <person name="Luecker S."/>
            <person name="Lage O.M."/>
            <person name="Pohl T."/>
            <person name="Merkel B.J."/>
            <person name="Hornburger P."/>
            <person name="Mueller R.-W."/>
            <person name="Bruemmer F."/>
            <person name="Labrenz M."/>
            <person name="Spormann A.M."/>
            <person name="Op den Camp H."/>
            <person name="Overmann J."/>
            <person name="Amann R."/>
            <person name="Jetten M.S.M."/>
            <person name="Mascher T."/>
            <person name="Medema M.H."/>
            <person name="Devos D.P."/>
            <person name="Kaster A.-K."/>
            <person name="Ovreas L."/>
            <person name="Rohde M."/>
            <person name="Galperin M.Y."/>
            <person name="Jogler C."/>
        </authorList>
    </citation>
    <scope>NUCLEOTIDE SEQUENCE [LARGE SCALE GENOMIC DNA]</scope>
    <source>
        <strain evidence="2 3">Pan181</strain>
    </source>
</reference>
<dbReference type="InterPro" id="IPR000866">
    <property type="entry name" value="AhpC/TSA"/>
</dbReference>
<dbReference type="Gene3D" id="3.40.30.10">
    <property type="entry name" value="Glutaredoxin"/>
    <property type="match status" value="1"/>
</dbReference>
<dbReference type="InterPro" id="IPR013766">
    <property type="entry name" value="Thioredoxin_domain"/>
</dbReference>
<evidence type="ECO:0000313" key="3">
    <source>
        <dbReference type="Proteomes" id="UP000315750"/>
    </source>
</evidence>
<keyword evidence="3" id="KW-1185">Reference proteome</keyword>
<dbReference type="KEGG" id="amuc:Pan181_17400"/>
<accession>A0A518ALD9</accession>
<dbReference type="PANTHER" id="PTHR42852">
    <property type="entry name" value="THIOL:DISULFIDE INTERCHANGE PROTEIN DSBE"/>
    <property type="match status" value="1"/>
</dbReference>
<name>A0A518ALD9_9BACT</name>
<dbReference type="AlphaFoldDB" id="A0A518ALD9"/>
<dbReference type="GO" id="GO:0016491">
    <property type="term" value="F:oxidoreductase activity"/>
    <property type="evidence" value="ECO:0007669"/>
    <property type="project" value="InterPro"/>
</dbReference>
<dbReference type="PANTHER" id="PTHR42852:SF13">
    <property type="entry name" value="PROTEIN DIPZ"/>
    <property type="match status" value="1"/>
</dbReference>
<dbReference type="EMBL" id="CP036278">
    <property type="protein sequence ID" value="QDU55548.1"/>
    <property type="molecule type" value="Genomic_DNA"/>
</dbReference>
<evidence type="ECO:0000259" key="1">
    <source>
        <dbReference type="PROSITE" id="PS51352"/>
    </source>
</evidence>
<dbReference type="Proteomes" id="UP000315750">
    <property type="component" value="Chromosome"/>
</dbReference>
<dbReference type="Pfam" id="PF00578">
    <property type="entry name" value="AhpC-TSA"/>
    <property type="match status" value="1"/>
</dbReference>
<proteinExistence type="predicted"/>
<organism evidence="2 3">
    <name type="scientific">Aeoliella mucimassa</name>
    <dbReference type="NCBI Taxonomy" id="2527972"/>
    <lineage>
        <taxon>Bacteria</taxon>
        <taxon>Pseudomonadati</taxon>
        <taxon>Planctomycetota</taxon>
        <taxon>Planctomycetia</taxon>
        <taxon>Pirellulales</taxon>
        <taxon>Lacipirellulaceae</taxon>
        <taxon>Aeoliella</taxon>
    </lineage>
</organism>
<gene>
    <name evidence="2" type="primary">resA_4</name>
    <name evidence="2" type="ORF">Pan181_17400</name>
</gene>